<sequence>MTLEQTVGREERRPLRADAERNRRRILAAAAEVFAERGLDAGLDEIARRAGVGTGTVYRRFPDKSSLIEALFVSRVEALVELTEQARDAPDAWTGLVTLITRSVEMQIADRGLKELLFGDVSVAASMQAQVVEKVARIRPTVAAILAQAKAEGAVRQDVSVTDLAVTQFMLHGVGKFSTPDAWRRQLALVLAGLRPDNSTLPLPGVPLSDQQLLQICAPDCVGPPGHLSVVPD</sequence>
<dbReference type="InterPro" id="IPR050109">
    <property type="entry name" value="HTH-type_TetR-like_transc_reg"/>
</dbReference>
<evidence type="ECO:0000256" key="4">
    <source>
        <dbReference type="PROSITE-ProRule" id="PRU00335"/>
    </source>
</evidence>
<dbReference type="SUPFAM" id="SSF48498">
    <property type="entry name" value="Tetracyclin repressor-like, C-terminal domain"/>
    <property type="match status" value="1"/>
</dbReference>
<dbReference type="Pfam" id="PF00440">
    <property type="entry name" value="TetR_N"/>
    <property type="match status" value="1"/>
</dbReference>
<evidence type="ECO:0000313" key="6">
    <source>
        <dbReference type="EMBL" id="GAA3611784.1"/>
    </source>
</evidence>
<dbReference type="InterPro" id="IPR001647">
    <property type="entry name" value="HTH_TetR"/>
</dbReference>
<dbReference type="PRINTS" id="PR00455">
    <property type="entry name" value="HTHTETR"/>
</dbReference>
<accession>A0ABP6ZLN6</accession>
<gene>
    <name evidence="6" type="ORF">GCM10022223_29860</name>
</gene>
<dbReference type="SUPFAM" id="SSF46689">
    <property type="entry name" value="Homeodomain-like"/>
    <property type="match status" value="1"/>
</dbReference>
<keyword evidence="7" id="KW-1185">Reference proteome</keyword>
<comment type="caution">
    <text evidence="6">The sequence shown here is derived from an EMBL/GenBank/DDBJ whole genome shotgun (WGS) entry which is preliminary data.</text>
</comment>
<dbReference type="Proteomes" id="UP001501074">
    <property type="component" value="Unassembled WGS sequence"/>
</dbReference>
<evidence type="ECO:0000256" key="2">
    <source>
        <dbReference type="ARBA" id="ARBA00023125"/>
    </source>
</evidence>
<dbReference type="InterPro" id="IPR049445">
    <property type="entry name" value="TetR_SbtR-like_C"/>
</dbReference>
<name>A0ABP6ZLN6_9ACTN</name>
<dbReference type="EMBL" id="BAAAZO010000004">
    <property type="protein sequence ID" value="GAA3611784.1"/>
    <property type="molecule type" value="Genomic_DNA"/>
</dbReference>
<keyword evidence="3" id="KW-0804">Transcription</keyword>
<dbReference type="InterPro" id="IPR009057">
    <property type="entry name" value="Homeodomain-like_sf"/>
</dbReference>
<evidence type="ECO:0000256" key="1">
    <source>
        <dbReference type="ARBA" id="ARBA00023015"/>
    </source>
</evidence>
<dbReference type="PANTHER" id="PTHR30055">
    <property type="entry name" value="HTH-TYPE TRANSCRIPTIONAL REGULATOR RUTR"/>
    <property type="match status" value="1"/>
</dbReference>
<feature type="DNA-binding region" description="H-T-H motif" evidence="4">
    <location>
        <begin position="42"/>
        <end position="61"/>
    </location>
</feature>
<dbReference type="Pfam" id="PF21597">
    <property type="entry name" value="TetR_C_43"/>
    <property type="match status" value="1"/>
</dbReference>
<keyword evidence="2 4" id="KW-0238">DNA-binding</keyword>
<organism evidence="6 7">
    <name type="scientific">Kineosporia mesophila</name>
    <dbReference type="NCBI Taxonomy" id="566012"/>
    <lineage>
        <taxon>Bacteria</taxon>
        <taxon>Bacillati</taxon>
        <taxon>Actinomycetota</taxon>
        <taxon>Actinomycetes</taxon>
        <taxon>Kineosporiales</taxon>
        <taxon>Kineosporiaceae</taxon>
        <taxon>Kineosporia</taxon>
    </lineage>
</organism>
<protein>
    <submittedName>
        <fullName evidence="6">TetR/AcrR family transcriptional regulator</fullName>
    </submittedName>
</protein>
<keyword evidence="1" id="KW-0805">Transcription regulation</keyword>
<reference evidence="7" key="1">
    <citation type="journal article" date="2019" name="Int. J. Syst. Evol. Microbiol.">
        <title>The Global Catalogue of Microorganisms (GCM) 10K type strain sequencing project: providing services to taxonomists for standard genome sequencing and annotation.</title>
        <authorList>
            <consortium name="The Broad Institute Genomics Platform"/>
            <consortium name="The Broad Institute Genome Sequencing Center for Infectious Disease"/>
            <person name="Wu L."/>
            <person name="Ma J."/>
        </authorList>
    </citation>
    <scope>NUCLEOTIDE SEQUENCE [LARGE SCALE GENOMIC DNA]</scope>
    <source>
        <strain evidence="7">JCM 16902</strain>
    </source>
</reference>
<dbReference type="Gene3D" id="1.10.357.10">
    <property type="entry name" value="Tetracycline Repressor, domain 2"/>
    <property type="match status" value="1"/>
</dbReference>
<dbReference type="PANTHER" id="PTHR30055:SF234">
    <property type="entry name" value="HTH-TYPE TRANSCRIPTIONAL REGULATOR BETI"/>
    <property type="match status" value="1"/>
</dbReference>
<feature type="domain" description="HTH tetR-type" evidence="5">
    <location>
        <begin position="20"/>
        <end position="79"/>
    </location>
</feature>
<evidence type="ECO:0000256" key="3">
    <source>
        <dbReference type="ARBA" id="ARBA00023163"/>
    </source>
</evidence>
<dbReference type="PROSITE" id="PS50977">
    <property type="entry name" value="HTH_TETR_2"/>
    <property type="match status" value="1"/>
</dbReference>
<dbReference type="RefSeq" id="WP_231482151.1">
    <property type="nucleotide sequence ID" value="NZ_BAAAZO010000004.1"/>
</dbReference>
<evidence type="ECO:0000313" key="7">
    <source>
        <dbReference type="Proteomes" id="UP001501074"/>
    </source>
</evidence>
<evidence type="ECO:0000259" key="5">
    <source>
        <dbReference type="PROSITE" id="PS50977"/>
    </source>
</evidence>
<dbReference type="InterPro" id="IPR036271">
    <property type="entry name" value="Tet_transcr_reg_TetR-rel_C_sf"/>
</dbReference>
<proteinExistence type="predicted"/>